<dbReference type="Gene3D" id="3.30.750.24">
    <property type="entry name" value="STAS domain"/>
    <property type="match status" value="1"/>
</dbReference>
<sequence>MNLNLFESKIFNVQGIQEITRVKMEDFEKLVIKDIIIEKVNLTRATYKEAGELKKILDEDIEKKFRKLIVDLSQCEFIDSTFLGVLVLSLKKISMISGEIRLVKPKSVVRALMEKSGTLNIFNAYDTLDEAVESFEFTNAANYYTREGLISQA</sequence>
<dbReference type="PANTHER" id="PTHR33495:SF2">
    <property type="entry name" value="ANTI-SIGMA FACTOR ANTAGONIST TM_1081-RELATED"/>
    <property type="match status" value="1"/>
</dbReference>
<dbReference type="InterPro" id="IPR002645">
    <property type="entry name" value="STAS_dom"/>
</dbReference>
<proteinExistence type="predicted"/>
<dbReference type="AlphaFoldDB" id="A0A7V3E747"/>
<protein>
    <submittedName>
        <fullName evidence="2">Anti-sigma factor antagonist</fullName>
    </submittedName>
</protein>
<dbReference type="Pfam" id="PF01740">
    <property type="entry name" value="STAS"/>
    <property type="match status" value="1"/>
</dbReference>
<organism evidence="2">
    <name type="scientific">Ignavibacterium album</name>
    <dbReference type="NCBI Taxonomy" id="591197"/>
    <lineage>
        <taxon>Bacteria</taxon>
        <taxon>Pseudomonadati</taxon>
        <taxon>Ignavibacteriota</taxon>
        <taxon>Ignavibacteria</taxon>
        <taxon>Ignavibacteriales</taxon>
        <taxon>Ignavibacteriaceae</taxon>
        <taxon>Ignavibacterium</taxon>
    </lineage>
</organism>
<dbReference type="InterPro" id="IPR036513">
    <property type="entry name" value="STAS_dom_sf"/>
</dbReference>
<name>A0A7V3E747_9BACT</name>
<evidence type="ECO:0000259" key="1">
    <source>
        <dbReference type="PROSITE" id="PS50801"/>
    </source>
</evidence>
<accession>A0A7V3E747</accession>
<dbReference type="GO" id="GO:0043856">
    <property type="term" value="F:anti-sigma factor antagonist activity"/>
    <property type="evidence" value="ECO:0007669"/>
    <property type="project" value="TreeGrafter"/>
</dbReference>
<reference evidence="2" key="1">
    <citation type="journal article" date="2020" name="mSystems">
        <title>Genome- and Community-Level Interaction Insights into Carbon Utilization and Element Cycling Functions of Hydrothermarchaeota in Hydrothermal Sediment.</title>
        <authorList>
            <person name="Zhou Z."/>
            <person name="Liu Y."/>
            <person name="Xu W."/>
            <person name="Pan J."/>
            <person name="Luo Z.H."/>
            <person name="Li M."/>
        </authorList>
    </citation>
    <scope>NUCLEOTIDE SEQUENCE [LARGE SCALE GENOMIC DNA]</scope>
    <source>
        <strain evidence="2">SpSt-479</strain>
    </source>
</reference>
<dbReference type="PROSITE" id="PS50801">
    <property type="entry name" value="STAS"/>
    <property type="match status" value="1"/>
</dbReference>
<dbReference type="PANTHER" id="PTHR33495">
    <property type="entry name" value="ANTI-SIGMA FACTOR ANTAGONIST TM_1081-RELATED-RELATED"/>
    <property type="match status" value="1"/>
</dbReference>
<feature type="domain" description="STAS" evidence="1">
    <location>
        <begin position="50"/>
        <end position="135"/>
    </location>
</feature>
<evidence type="ECO:0000313" key="2">
    <source>
        <dbReference type="EMBL" id="HFI90962.1"/>
    </source>
</evidence>
<gene>
    <name evidence="2" type="ORF">ENS31_05435</name>
</gene>
<comment type="caution">
    <text evidence="2">The sequence shown here is derived from an EMBL/GenBank/DDBJ whole genome shotgun (WGS) entry which is preliminary data.</text>
</comment>
<dbReference type="CDD" id="cd07043">
    <property type="entry name" value="STAS_anti-anti-sigma_factors"/>
    <property type="match status" value="1"/>
</dbReference>
<dbReference type="SUPFAM" id="SSF52091">
    <property type="entry name" value="SpoIIaa-like"/>
    <property type="match status" value="1"/>
</dbReference>
<dbReference type="EMBL" id="DSUJ01000008">
    <property type="protein sequence ID" value="HFI90962.1"/>
    <property type="molecule type" value="Genomic_DNA"/>
</dbReference>